<proteinExistence type="predicted"/>
<gene>
    <name evidence="1" type="ORF">O3P16_05985</name>
</gene>
<reference evidence="1 2" key="1">
    <citation type="submission" date="2022-12" db="EMBL/GenBank/DDBJ databases">
        <title>Chitinophagaceae gen. sp. nov., a new member of the family Chitinophagaceae, isolated from soil in a chemical factory.</title>
        <authorList>
            <person name="Ke Z."/>
        </authorList>
    </citation>
    <scope>NUCLEOTIDE SEQUENCE [LARGE SCALE GENOMIC DNA]</scope>
    <source>
        <strain evidence="1 2">LY-5</strain>
    </source>
</reference>
<accession>A0ABT4UHM4</accession>
<evidence type="ECO:0000313" key="1">
    <source>
        <dbReference type="EMBL" id="MDA3614349.1"/>
    </source>
</evidence>
<sequence>MYKEDEEIPKDSKGNLMLSLFQLCLDNIENIPEALTKTKVLTVFIVDELPMDLTENGHSWLIREYKRSDNIIIKELTNPKSFIKPFTRTRSPKTLAVMRTQNIA</sequence>
<dbReference type="Proteomes" id="UP001210231">
    <property type="component" value="Unassembled WGS sequence"/>
</dbReference>
<evidence type="ECO:0000313" key="2">
    <source>
        <dbReference type="Proteomes" id="UP001210231"/>
    </source>
</evidence>
<dbReference type="EMBL" id="JAQGEF010000005">
    <property type="protein sequence ID" value="MDA3614349.1"/>
    <property type="molecule type" value="Genomic_DNA"/>
</dbReference>
<protein>
    <submittedName>
        <fullName evidence="1">Uncharacterized protein</fullName>
    </submittedName>
</protein>
<comment type="caution">
    <text evidence="1">The sequence shown here is derived from an EMBL/GenBank/DDBJ whole genome shotgun (WGS) entry which is preliminary data.</text>
</comment>
<name>A0ABT4UHM4_9BACT</name>
<keyword evidence="2" id="KW-1185">Reference proteome</keyword>
<organism evidence="1 2">
    <name type="scientific">Polluticaenibacter yanchengensis</name>
    <dbReference type="NCBI Taxonomy" id="3014562"/>
    <lineage>
        <taxon>Bacteria</taxon>
        <taxon>Pseudomonadati</taxon>
        <taxon>Bacteroidota</taxon>
        <taxon>Chitinophagia</taxon>
        <taxon>Chitinophagales</taxon>
        <taxon>Chitinophagaceae</taxon>
        <taxon>Polluticaenibacter</taxon>
    </lineage>
</organism>